<reference evidence="3" key="2">
    <citation type="journal article" date="2017" name="Genome Announc.">
        <title>Draft genome sequence of Paludibacter jiangxiensis NM7(T), a propionate-producing fermentative bacterium.</title>
        <authorList>
            <person name="Qiu Y.-L."/>
            <person name="Tourlousse D.M."/>
            <person name="Matsuura N."/>
            <person name="Ohashi A."/>
            <person name="Sekiguchi Y."/>
        </authorList>
    </citation>
    <scope>NUCLEOTIDE SEQUENCE [LARGE SCALE GENOMIC DNA]</scope>
    <source>
        <strain evidence="3">NM7</strain>
    </source>
</reference>
<keyword evidence="3" id="KW-1185">Reference proteome</keyword>
<dbReference type="Proteomes" id="UP000076586">
    <property type="component" value="Unassembled WGS sequence"/>
</dbReference>
<accession>A0A171ALP6</accession>
<organism evidence="2 3">
    <name type="scientific">Paludibacter jiangxiensis</name>
    <dbReference type="NCBI Taxonomy" id="681398"/>
    <lineage>
        <taxon>Bacteria</taxon>
        <taxon>Pseudomonadati</taxon>
        <taxon>Bacteroidota</taxon>
        <taxon>Bacteroidia</taxon>
        <taxon>Bacteroidales</taxon>
        <taxon>Paludibacteraceae</taxon>
        <taxon>Paludibacter</taxon>
    </lineage>
</organism>
<gene>
    <name evidence="2" type="ORF">PJIAN_4484</name>
</gene>
<feature type="transmembrane region" description="Helical" evidence="1">
    <location>
        <begin position="124"/>
        <end position="149"/>
    </location>
</feature>
<keyword evidence="1" id="KW-0472">Membrane</keyword>
<evidence type="ECO:0000313" key="3">
    <source>
        <dbReference type="Proteomes" id="UP000076586"/>
    </source>
</evidence>
<evidence type="ECO:0008006" key="4">
    <source>
        <dbReference type="Google" id="ProtNLM"/>
    </source>
</evidence>
<reference evidence="3" key="1">
    <citation type="submission" date="2016-04" db="EMBL/GenBank/DDBJ databases">
        <title>Draft genome sequence of Paludibacter jiangxiensis strain NM7.</title>
        <authorList>
            <person name="Qiu Y."/>
            <person name="Matsuura N."/>
            <person name="Ohashi A."/>
            <person name="Tourlousse M.D."/>
            <person name="Sekiguchi Y."/>
        </authorList>
    </citation>
    <scope>NUCLEOTIDE SEQUENCE [LARGE SCALE GENOMIC DNA]</scope>
    <source>
        <strain evidence="3">NM7</strain>
    </source>
</reference>
<dbReference type="STRING" id="681398.PJIAN_4484"/>
<name>A0A171ALP6_9BACT</name>
<protein>
    <recommendedName>
        <fullName evidence="4">DUF4199 domain-containing protein</fullName>
    </recommendedName>
</protein>
<feature type="transmembrane region" description="Helical" evidence="1">
    <location>
        <begin position="23"/>
        <end position="44"/>
    </location>
</feature>
<comment type="caution">
    <text evidence="2">The sequence shown here is derived from an EMBL/GenBank/DDBJ whole genome shotgun (WGS) entry which is preliminary data.</text>
</comment>
<proteinExistence type="predicted"/>
<dbReference type="AlphaFoldDB" id="A0A171ALP6"/>
<evidence type="ECO:0000256" key="1">
    <source>
        <dbReference type="SAM" id="Phobius"/>
    </source>
</evidence>
<keyword evidence="1" id="KW-1133">Transmembrane helix</keyword>
<dbReference type="InterPro" id="IPR025250">
    <property type="entry name" value="DUF4199"/>
</dbReference>
<keyword evidence="1" id="KW-0812">Transmembrane</keyword>
<sequence length="157" mass="17859">MQYGLYLGVYICLRFFLGLTHLALFSVISFIMLFGIPVLIYYVIKNYRDKHLNGAISLGAAWGLGCGLYFFSGMIVELVQFVYFRFINQDILAQAAEAAKVMYEKFNVSAENLNMLDKIMQPHFYVISDFFVSFILGGCIISLIIAGFVQRKANPFQ</sequence>
<dbReference type="EMBL" id="BDCR01000004">
    <property type="protein sequence ID" value="GAT63941.1"/>
    <property type="molecule type" value="Genomic_DNA"/>
</dbReference>
<dbReference type="Pfam" id="PF13858">
    <property type="entry name" value="DUF4199"/>
    <property type="match status" value="1"/>
</dbReference>
<feature type="transmembrane region" description="Helical" evidence="1">
    <location>
        <begin position="56"/>
        <end position="76"/>
    </location>
</feature>
<evidence type="ECO:0000313" key="2">
    <source>
        <dbReference type="EMBL" id="GAT63941.1"/>
    </source>
</evidence>